<proteinExistence type="predicted"/>
<keyword evidence="1" id="KW-0472">Membrane</keyword>
<feature type="transmembrane region" description="Helical" evidence="1">
    <location>
        <begin position="15"/>
        <end position="35"/>
    </location>
</feature>
<dbReference type="InterPro" id="IPR009339">
    <property type="entry name" value="DUF998"/>
</dbReference>
<evidence type="ECO:0008006" key="4">
    <source>
        <dbReference type="Google" id="ProtNLM"/>
    </source>
</evidence>
<dbReference type="Proteomes" id="UP001500363">
    <property type="component" value="Unassembled WGS sequence"/>
</dbReference>
<keyword evidence="1" id="KW-0812">Transmembrane</keyword>
<feature type="transmembrane region" description="Helical" evidence="1">
    <location>
        <begin position="160"/>
        <end position="178"/>
    </location>
</feature>
<evidence type="ECO:0000256" key="1">
    <source>
        <dbReference type="SAM" id="Phobius"/>
    </source>
</evidence>
<accession>A0ABN2AWT4</accession>
<dbReference type="EMBL" id="BAAANC010000002">
    <property type="protein sequence ID" value="GAA1528038.1"/>
    <property type="molecule type" value="Genomic_DNA"/>
</dbReference>
<dbReference type="RefSeq" id="WP_344174907.1">
    <property type="nucleotide sequence ID" value="NZ_BAAANC010000002.1"/>
</dbReference>
<feature type="transmembrane region" description="Helical" evidence="1">
    <location>
        <begin position="127"/>
        <end position="153"/>
    </location>
</feature>
<feature type="transmembrane region" description="Helical" evidence="1">
    <location>
        <begin position="55"/>
        <end position="76"/>
    </location>
</feature>
<organism evidence="2 3">
    <name type="scientific">Kribbella lupini</name>
    <dbReference type="NCBI Taxonomy" id="291602"/>
    <lineage>
        <taxon>Bacteria</taxon>
        <taxon>Bacillati</taxon>
        <taxon>Actinomycetota</taxon>
        <taxon>Actinomycetes</taxon>
        <taxon>Propionibacteriales</taxon>
        <taxon>Kribbellaceae</taxon>
        <taxon>Kribbella</taxon>
    </lineage>
</organism>
<feature type="transmembrane region" description="Helical" evidence="1">
    <location>
        <begin position="88"/>
        <end position="107"/>
    </location>
</feature>
<evidence type="ECO:0000313" key="2">
    <source>
        <dbReference type="EMBL" id="GAA1528038.1"/>
    </source>
</evidence>
<feature type="transmembrane region" description="Helical" evidence="1">
    <location>
        <begin position="184"/>
        <end position="203"/>
    </location>
</feature>
<dbReference type="Pfam" id="PF06197">
    <property type="entry name" value="DUF998"/>
    <property type="match status" value="1"/>
</dbReference>
<comment type="caution">
    <text evidence="2">The sequence shown here is derived from an EMBL/GenBank/DDBJ whole genome shotgun (WGS) entry which is preliminary data.</text>
</comment>
<gene>
    <name evidence="2" type="ORF">GCM10009741_32320</name>
</gene>
<evidence type="ECO:0000313" key="3">
    <source>
        <dbReference type="Proteomes" id="UP001500363"/>
    </source>
</evidence>
<protein>
    <recommendedName>
        <fullName evidence="4">DUF998 domain-containing protein</fullName>
    </recommendedName>
</protein>
<reference evidence="2 3" key="1">
    <citation type="journal article" date="2019" name="Int. J. Syst. Evol. Microbiol.">
        <title>The Global Catalogue of Microorganisms (GCM) 10K type strain sequencing project: providing services to taxonomists for standard genome sequencing and annotation.</title>
        <authorList>
            <consortium name="The Broad Institute Genomics Platform"/>
            <consortium name="The Broad Institute Genome Sequencing Center for Infectious Disease"/>
            <person name="Wu L."/>
            <person name="Ma J."/>
        </authorList>
    </citation>
    <scope>NUCLEOTIDE SEQUENCE [LARGE SCALE GENOMIC DNA]</scope>
    <source>
        <strain evidence="2 3">JCM 14303</strain>
    </source>
</reference>
<sequence>MTTLTATRPSTTRPLLTAAAIAGPFFYAVAIAQMLTRDGFDLREHPISQLATGSLGWIQMISFVLTGLGVIALALARRRLITEGTGRRAVPLLLGLYGGGFVVAGLFPMDPQNGFPAGAPAGPVALSWHSVVHSIGAVVAFTALAVACIVLVVDAVRRRSAKAAVGHGVVAVVMLLPMSPTESSLQIALTGVVAFTWTTLYAVQLRRLTDRRTR</sequence>
<name>A0ABN2AWT4_9ACTN</name>
<keyword evidence="3" id="KW-1185">Reference proteome</keyword>
<keyword evidence="1" id="KW-1133">Transmembrane helix</keyword>